<reference evidence="2" key="1">
    <citation type="journal article" date="2023" name="G3 (Bethesda)">
        <title>A reference genome for the long-term kleptoplast-retaining sea slug Elysia crispata morphotype clarki.</title>
        <authorList>
            <person name="Eastman K.E."/>
            <person name="Pendleton A.L."/>
            <person name="Shaikh M.A."/>
            <person name="Suttiyut T."/>
            <person name="Ogas R."/>
            <person name="Tomko P."/>
            <person name="Gavelis G."/>
            <person name="Widhalm J.R."/>
            <person name="Wisecaver J.H."/>
        </authorList>
    </citation>
    <scope>NUCLEOTIDE SEQUENCE</scope>
    <source>
        <strain evidence="2">ECLA1</strain>
    </source>
</reference>
<accession>A0AAE1E0C3</accession>
<dbReference type="InterPro" id="IPR029526">
    <property type="entry name" value="PGBD"/>
</dbReference>
<dbReference type="PANTHER" id="PTHR46599">
    <property type="entry name" value="PIGGYBAC TRANSPOSABLE ELEMENT-DERIVED PROTEIN 4"/>
    <property type="match status" value="1"/>
</dbReference>
<gene>
    <name evidence="2" type="ORF">RRG08_061651</name>
</gene>
<dbReference type="Proteomes" id="UP001283361">
    <property type="component" value="Unassembled WGS sequence"/>
</dbReference>
<keyword evidence="3" id="KW-1185">Reference proteome</keyword>
<evidence type="ECO:0000259" key="1">
    <source>
        <dbReference type="Pfam" id="PF13843"/>
    </source>
</evidence>
<evidence type="ECO:0000313" key="3">
    <source>
        <dbReference type="Proteomes" id="UP001283361"/>
    </source>
</evidence>
<dbReference type="PANTHER" id="PTHR46599:SF6">
    <property type="entry name" value="DUAL SPECIFICITY PHOSPHATASE 26"/>
    <property type="match status" value="1"/>
</dbReference>
<protein>
    <recommendedName>
        <fullName evidence="1">PiggyBac transposable element-derived protein domain-containing protein</fullName>
    </recommendedName>
</protein>
<dbReference type="AlphaFoldDB" id="A0AAE1E0C3"/>
<name>A0AAE1E0C3_9GAST</name>
<proteinExistence type="predicted"/>
<evidence type="ECO:0000313" key="2">
    <source>
        <dbReference type="EMBL" id="KAK3789599.1"/>
    </source>
</evidence>
<sequence>MFHISQIQSAAFLQWAEAVCTGPEEDWKTIAFQTLRPVADKAVFLSSSRTIKGSTFNLFLPASIISDLVKYTNLEGERVDGVMWRPTDAIENRALIRAYIHLGAMNQNICPSELIWDMRNGFQLMRCTISRNRFLKLGNMLRFDDKATRTERRERDIIAPIRDVWEKFLITLKKHYNPGPFVWWMSNLFLERQRLHPPISTIET</sequence>
<feature type="domain" description="PiggyBac transposable element-derived protein" evidence="1">
    <location>
        <begin position="55"/>
        <end position="182"/>
    </location>
</feature>
<comment type="caution">
    <text evidence="2">The sequence shown here is derived from an EMBL/GenBank/DDBJ whole genome shotgun (WGS) entry which is preliminary data.</text>
</comment>
<organism evidence="2 3">
    <name type="scientific">Elysia crispata</name>
    <name type="common">lettuce slug</name>
    <dbReference type="NCBI Taxonomy" id="231223"/>
    <lineage>
        <taxon>Eukaryota</taxon>
        <taxon>Metazoa</taxon>
        <taxon>Spiralia</taxon>
        <taxon>Lophotrochozoa</taxon>
        <taxon>Mollusca</taxon>
        <taxon>Gastropoda</taxon>
        <taxon>Heterobranchia</taxon>
        <taxon>Euthyneura</taxon>
        <taxon>Panpulmonata</taxon>
        <taxon>Sacoglossa</taxon>
        <taxon>Placobranchoidea</taxon>
        <taxon>Plakobranchidae</taxon>
        <taxon>Elysia</taxon>
    </lineage>
</organism>
<dbReference type="EMBL" id="JAWDGP010001650">
    <property type="protein sequence ID" value="KAK3789599.1"/>
    <property type="molecule type" value="Genomic_DNA"/>
</dbReference>
<dbReference type="Pfam" id="PF13843">
    <property type="entry name" value="DDE_Tnp_1_7"/>
    <property type="match status" value="1"/>
</dbReference>